<protein>
    <submittedName>
        <fullName evidence="2">Putative S-adenosylmethionine-dependent methyltransferase</fullName>
        <ecNumber evidence="2">2.1.1.-</ecNumber>
    </submittedName>
</protein>
<gene>
    <name evidence="2" type="ORF">AW10_00864</name>
</gene>
<dbReference type="Pfam" id="PF08241">
    <property type="entry name" value="Methyltransf_11"/>
    <property type="match status" value="1"/>
</dbReference>
<dbReference type="GO" id="GO:0032259">
    <property type="term" value="P:methylation"/>
    <property type="evidence" value="ECO:0007669"/>
    <property type="project" value="UniProtKB-KW"/>
</dbReference>
<evidence type="ECO:0000313" key="3">
    <source>
        <dbReference type="Proteomes" id="UP000021816"/>
    </source>
</evidence>
<evidence type="ECO:0000313" key="2">
    <source>
        <dbReference type="EMBL" id="EXI81919.1"/>
    </source>
</evidence>
<accession>A0A011QSW9</accession>
<dbReference type="CDD" id="cd02440">
    <property type="entry name" value="AdoMet_MTases"/>
    <property type="match status" value="1"/>
</dbReference>
<dbReference type="EC" id="2.1.1.-" evidence="2"/>
<proteinExistence type="predicted"/>
<organism evidence="2 3">
    <name type="scientific">Candidatus Accumulibacter appositus</name>
    <dbReference type="NCBI Taxonomy" id="1454003"/>
    <lineage>
        <taxon>Bacteria</taxon>
        <taxon>Pseudomonadati</taxon>
        <taxon>Pseudomonadota</taxon>
        <taxon>Betaproteobacteria</taxon>
        <taxon>Candidatus Accumulibacter</taxon>
    </lineage>
</organism>
<dbReference type="InterPro" id="IPR029063">
    <property type="entry name" value="SAM-dependent_MTases_sf"/>
</dbReference>
<feature type="domain" description="Methyltransferase type 11" evidence="1">
    <location>
        <begin position="31"/>
        <end position="112"/>
    </location>
</feature>
<name>A0A011QSW9_9PROT</name>
<comment type="caution">
    <text evidence="2">The sequence shown here is derived from an EMBL/GenBank/DDBJ whole genome shotgun (WGS) entry which is preliminary data.</text>
</comment>
<dbReference type="STRING" id="1454003.AW10_00864"/>
<dbReference type="Proteomes" id="UP000021816">
    <property type="component" value="Unassembled WGS sequence"/>
</dbReference>
<dbReference type="AlphaFoldDB" id="A0A011QSW9"/>
<keyword evidence="2" id="KW-0808">Transferase</keyword>
<reference evidence="2 3" key="1">
    <citation type="submission" date="2014-02" db="EMBL/GenBank/DDBJ databases">
        <title>Expanding our view of genomic diversity in Candidatus Accumulibacter clades.</title>
        <authorList>
            <person name="Skennerton C.T."/>
            <person name="Barr J.J."/>
            <person name="Slater F.R."/>
            <person name="Bond P.L."/>
            <person name="Tyson G.W."/>
        </authorList>
    </citation>
    <scope>NUCLEOTIDE SEQUENCE [LARGE SCALE GENOMIC DNA]</scope>
    <source>
        <strain evidence="3">BA-92</strain>
    </source>
</reference>
<dbReference type="SUPFAM" id="SSF53335">
    <property type="entry name" value="S-adenosyl-L-methionine-dependent methyltransferases"/>
    <property type="match status" value="1"/>
</dbReference>
<evidence type="ECO:0000259" key="1">
    <source>
        <dbReference type="Pfam" id="PF08241"/>
    </source>
</evidence>
<keyword evidence="2" id="KW-0489">Methyltransferase</keyword>
<dbReference type="Gene3D" id="3.40.50.150">
    <property type="entry name" value="Vaccinia Virus protein VP39"/>
    <property type="match status" value="1"/>
</dbReference>
<dbReference type="InterPro" id="IPR013216">
    <property type="entry name" value="Methyltransf_11"/>
</dbReference>
<dbReference type="GO" id="GO:0008757">
    <property type="term" value="F:S-adenosylmethionine-dependent methyltransferase activity"/>
    <property type="evidence" value="ECO:0007669"/>
    <property type="project" value="InterPro"/>
</dbReference>
<sequence length="251" mass="27826">MTLHEYRTSSQERQRTEALSKLMPSSGGTALDIGARDGHFSLVLAERFDRVIALDLTKPEVHHPKVECVQGNAANLEFADNSTDFVFCAEVLEHIPPKILARVCSEIARVCRGQILIGVPYKQDIRVGRTTCYSCRGKNPPWGHVNTFDEQRLGELFPACKIESISFVGKSTEQTNAVSAALMDLAGNPYGTYSQEEACVHCGAKLIAPPERNFAQKLVTKIAFLTRKTSEVFAKPRGNWIHLLLSKKSHT</sequence>
<dbReference type="EMBL" id="JEMX01000015">
    <property type="protein sequence ID" value="EXI81919.1"/>
    <property type="molecule type" value="Genomic_DNA"/>
</dbReference>